<sequence length="268" mass="28147">MEGHAPQGRHLPAARFCATSMIASTAPLPAARCGIRQGGAKVRATSARTRGAVRYDRAGRAPMEPRARDRMQQPARAAIAALAIGIACVLGSAVAQPGGAADAEPRAADLFGAAPEPPTDDAPAPVHDPANPDARRLQQPQEAFSALPPDKRGKPDWSQALRLGAIEPRAAVAGGGEPVQALDLDIVMKNTAQMPYVRFPHAAHAPWLTCGNCHDGLFVPKAGANAMNMAQILRGQACGVCHATVAFSAMYTCERCHSVPQPGQKPWW</sequence>
<evidence type="ECO:0000256" key="2">
    <source>
        <dbReference type="SAM" id="Phobius"/>
    </source>
</evidence>
<accession>A0A7X6I5S8</accession>
<keyword evidence="2" id="KW-1133">Transmembrane helix</keyword>
<dbReference type="InterPro" id="IPR026352">
    <property type="entry name" value="Nanowire_3heme"/>
</dbReference>
<gene>
    <name evidence="4" type="ORF">RAMLITH_06060</name>
</gene>
<dbReference type="Proteomes" id="UP000521868">
    <property type="component" value="Unassembled WGS sequence"/>
</dbReference>
<evidence type="ECO:0000313" key="5">
    <source>
        <dbReference type="Proteomes" id="UP000521868"/>
    </source>
</evidence>
<reference evidence="4 5" key="1">
    <citation type="journal article" date="2020" name="Nature">
        <title>Bacterial chemolithoautotrophy via manganese oxidation.</title>
        <authorList>
            <person name="Yu H."/>
            <person name="Leadbetter J.R."/>
        </authorList>
    </citation>
    <scope>NUCLEOTIDE SEQUENCE [LARGE SCALE GENOMIC DNA]</scope>
    <source>
        <strain evidence="4 5">RBP-1</strain>
    </source>
</reference>
<feature type="transmembrane region" description="Helical" evidence="2">
    <location>
        <begin position="75"/>
        <end position="95"/>
    </location>
</feature>
<keyword evidence="2" id="KW-0812">Transmembrane</keyword>
<proteinExistence type="predicted"/>
<keyword evidence="2" id="KW-0472">Membrane</keyword>
<dbReference type="InterPro" id="IPR029467">
    <property type="entry name" value="Cyt_c7-like"/>
</dbReference>
<protein>
    <recommendedName>
        <fullName evidence="3">Cytochrome c7-like domain-containing protein</fullName>
    </recommendedName>
</protein>
<keyword evidence="5" id="KW-1185">Reference proteome</keyword>
<dbReference type="EMBL" id="VTOX01000002">
    <property type="protein sequence ID" value="NKE65379.1"/>
    <property type="molecule type" value="Genomic_DNA"/>
</dbReference>
<dbReference type="Gene3D" id="3.90.10.10">
    <property type="entry name" value="Cytochrome C3"/>
    <property type="match status" value="1"/>
</dbReference>
<dbReference type="InterPro" id="IPR036280">
    <property type="entry name" value="Multihaem_cyt_sf"/>
</dbReference>
<evidence type="ECO:0000313" key="4">
    <source>
        <dbReference type="EMBL" id="NKE65379.1"/>
    </source>
</evidence>
<dbReference type="SUPFAM" id="SSF48695">
    <property type="entry name" value="Multiheme cytochromes"/>
    <property type="match status" value="1"/>
</dbReference>
<comment type="caution">
    <text evidence="4">The sequence shown here is derived from an EMBL/GenBank/DDBJ whole genome shotgun (WGS) entry which is preliminary data.</text>
</comment>
<feature type="domain" description="Cytochrome c7-like" evidence="3">
    <location>
        <begin position="197"/>
        <end position="258"/>
    </location>
</feature>
<organism evidence="4 5">
    <name type="scientific">Ramlibacter lithotrophicus</name>
    <dbReference type="NCBI Taxonomy" id="2606681"/>
    <lineage>
        <taxon>Bacteria</taxon>
        <taxon>Pseudomonadati</taxon>
        <taxon>Pseudomonadota</taxon>
        <taxon>Betaproteobacteria</taxon>
        <taxon>Burkholderiales</taxon>
        <taxon>Comamonadaceae</taxon>
        <taxon>Ramlibacter</taxon>
    </lineage>
</organism>
<feature type="region of interest" description="Disordered" evidence="1">
    <location>
        <begin position="110"/>
        <end position="136"/>
    </location>
</feature>
<evidence type="ECO:0000256" key="1">
    <source>
        <dbReference type="SAM" id="MobiDB-lite"/>
    </source>
</evidence>
<dbReference type="AlphaFoldDB" id="A0A7X6I5S8"/>
<name>A0A7X6I5S8_9BURK</name>
<dbReference type="Pfam" id="PF14522">
    <property type="entry name" value="Cytochrome_C7"/>
    <property type="match status" value="1"/>
</dbReference>
<dbReference type="NCBIfam" id="TIGR04257">
    <property type="entry name" value="nanowire_3heme"/>
    <property type="match status" value="1"/>
</dbReference>
<evidence type="ECO:0000259" key="3">
    <source>
        <dbReference type="Pfam" id="PF14522"/>
    </source>
</evidence>